<protein>
    <submittedName>
        <fullName evidence="1">Uncharacterized protein</fullName>
    </submittedName>
</protein>
<gene>
    <name evidence="1" type="ORF">PIB30_004924</name>
</gene>
<evidence type="ECO:0000313" key="1">
    <source>
        <dbReference type="EMBL" id="MED6179870.1"/>
    </source>
</evidence>
<proteinExistence type="predicted"/>
<evidence type="ECO:0000313" key="2">
    <source>
        <dbReference type="Proteomes" id="UP001341840"/>
    </source>
</evidence>
<comment type="caution">
    <text evidence="1">The sequence shown here is derived from an EMBL/GenBank/DDBJ whole genome shotgun (WGS) entry which is preliminary data.</text>
</comment>
<sequence length="67" mass="7317">MSNMEACPSLLHRRQLLSPQHHPILRSLKGGENVFDGSMKVVLSSVLPIATPSPPLRQVVLRTCSKG</sequence>
<dbReference type="EMBL" id="JASCZI010181252">
    <property type="protein sequence ID" value="MED6179870.1"/>
    <property type="molecule type" value="Genomic_DNA"/>
</dbReference>
<reference evidence="1 2" key="1">
    <citation type="journal article" date="2023" name="Plants (Basel)">
        <title>Bridging the Gap: Combining Genomics and Transcriptomics Approaches to Understand Stylosanthes scabra, an Orphan Legume from the Brazilian Caatinga.</title>
        <authorList>
            <person name="Ferreira-Neto J.R.C."/>
            <person name="da Silva M.D."/>
            <person name="Binneck E."/>
            <person name="de Melo N.F."/>
            <person name="da Silva R.H."/>
            <person name="de Melo A.L.T.M."/>
            <person name="Pandolfi V."/>
            <person name="Bustamante F.O."/>
            <person name="Brasileiro-Vidal A.C."/>
            <person name="Benko-Iseppon A.M."/>
        </authorList>
    </citation>
    <scope>NUCLEOTIDE SEQUENCE [LARGE SCALE GENOMIC DNA]</scope>
    <source>
        <tissue evidence="1">Leaves</tissue>
    </source>
</reference>
<accession>A0ABU6W5J5</accession>
<organism evidence="1 2">
    <name type="scientific">Stylosanthes scabra</name>
    <dbReference type="NCBI Taxonomy" id="79078"/>
    <lineage>
        <taxon>Eukaryota</taxon>
        <taxon>Viridiplantae</taxon>
        <taxon>Streptophyta</taxon>
        <taxon>Embryophyta</taxon>
        <taxon>Tracheophyta</taxon>
        <taxon>Spermatophyta</taxon>
        <taxon>Magnoliopsida</taxon>
        <taxon>eudicotyledons</taxon>
        <taxon>Gunneridae</taxon>
        <taxon>Pentapetalae</taxon>
        <taxon>rosids</taxon>
        <taxon>fabids</taxon>
        <taxon>Fabales</taxon>
        <taxon>Fabaceae</taxon>
        <taxon>Papilionoideae</taxon>
        <taxon>50 kb inversion clade</taxon>
        <taxon>dalbergioids sensu lato</taxon>
        <taxon>Dalbergieae</taxon>
        <taxon>Pterocarpus clade</taxon>
        <taxon>Stylosanthes</taxon>
    </lineage>
</organism>
<name>A0ABU6W5J5_9FABA</name>
<dbReference type="Proteomes" id="UP001341840">
    <property type="component" value="Unassembled WGS sequence"/>
</dbReference>
<keyword evidence="2" id="KW-1185">Reference proteome</keyword>